<keyword evidence="7 11" id="KW-0238">DNA-binding</keyword>
<keyword evidence="6" id="KW-0805">Transcription regulation</keyword>
<protein>
    <submittedName>
        <fullName evidence="14">Response regulator</fullName>
    </submittedName>
</protein>
<dbReference type="GO" id="GO:0006355">
    <property type="term" value="P:regulation of DNA-templated transcription"/>
    <property type="evidence" value="ECO:0007669"/>
    <property type="project" value="InterPro"/>
</dbReference>
<feature type="modified residue" description="4-aspartylphosphate" evidence="10">
    <location>
        <position position="69"/>
    </location>
</feature>
<dbReference type="AlphaFoldDB" id="A0A845M0F7"/>
<keyword evidence="3" id="KW-0678">Repressor</keyword>
<sequence>MGTNAGPGRNDTRGTMFKKTILVVDDEAEVRSILRKLLETEGWRVREAADMNGMIAELDAGGVDLVSLDLELGDGDGLSLARDLRAKQNIPVVIISGHGAPDTRAQGLVAGADDFIVKPFDSREVVIRIHRVLDRYERPKSPAELSIDHARVDLKRGRVVHHDGRSEDLTPFEAKLLELFLKHPEQVISRDEINRALHGREWSPYDRTIDGHVARLRRKIEPDGDAPRLIRSVRGVGYVFIPENESGTLQP</sequence>
<proteinExistence type="predicted"/>
<evidence type="ECO:0000313" key="15">
    <source>
        <dbReference type="Proteomes" id="UP000467322"/>
    </source>
</evidence>
<evidence type="ECO:0000256" key="11">
    <source>
        <dbReference type="PROSITE-ProRule" id="PRU01091"/>
    </source>
</evidence>
<evidence type="ECO:0000259" key="12">
    <source>
        <dbReference type="PROSITE" id="PS50110"/>
    </source>
</evidence>
<dbReference type="Gene3D" id="1.10.10.10">
    <property type="entry name" value="Winged helix-like DNA-binding domain superfamily/Winged helix DNA-binding domain"/>
    <property type="match status" value="1"/>
</dbReference>
<evidence type="ECO:0000256" key="7">
    <source>
        <dbReference type="ARBA" id="ARBA00023125"/>
    </source>
</evidence>
<dbReference type="InterPro" id="IPR036388">
    <property type="entry name" value="WH-like_DNA-bd_sf"/>
</dbReference>
<feature type="domain" description="Response regulatory" evidence="12">
    <location>
        <begin position="20"/>
        <end position="133"/>
    </location>
</feature>
<dbReference type="GO" id="GO:0000976">
    <property type="term" value="F:transcription cis-regulatory region binding"/>
    <property type="evidence" value="ECO:0007669"/>
    <property type="project" value="TreeGrafter"/>
</dbReference>
<dbReference type="SUPFAM" id="SSF52172">
    <property type="entry name" value="CheY-like"/>
    <property type="match status" value="1"/>
</dbReference>
<comment type="subcellular location">
    <subcellularLocation>
        <location evidence="1">Cytoplasm</location>
    </subcellularLocation>
</comment>
<keyword evidence="15" id="KW-1185">Reference proteome</keyword>
<organism evidence="14 15">
    <name type="scientific">Maritimibacter harenae</name>
    <dbReference type="NCBI Taxonomy" id="2606218"/>
    <lineage>
        <taxon>Bacteria</taxon>
        <taxon>Pseudomonadati</taxon>
        <taxon>Pseudomonadota</taxon>
        <taxon>Alphaproteobacteria</taxon>
        <taxon>Rhodobacterales</taxon>
        <taxon>Roseobacteraceae</taxon>
        <taxon>Maritimibacter</taxon>
    </lineage>
</organism>
<dbReference type="GO" id="GO:0032993">
    <property type="term" value="C:protein-DNA complex"/>
    <property type="evidence" value="ECO:0007669"/>
    <property type="project" value="TreeGrafter"/>
</dbReference>
<dbReference type="PROSITE" id="PS51755">
    <property type="entry name" value="OMPR_PHOB"/>
    <property type="match status" value="1"/>
</dbReference>
<dbReference type="InterPro" id="IPR011006">
    <property type="entry name" value="CheY-like_superfamily"/>
</dbReference>
<dbReference type="InterPro" id="IPR001789">
    <property type="entry name" value="Sig_transdc_resp-reg_receiver"/>
</dbReference>
<name>A0A845M0F7_9RHOB</name>
<dbReference type="GO" id="GO:0005829">
    <property type="term" value="C:cytosol"/>
    <property type="evidence" value="ECO:0007669"/>
    <property type="project" value="TreeGrafter"/>
</dbReference>
<evidence type="ECO:0000256" key="3">
    <source>
        <dbReference type="ARBA" id="ARBA00022491"/>
    </source>
</evidence>
<evidence type="ECO:0000256" key="6">
    <source>
        <dbReference type="ARBA" id="ARBA00023015"/>
    </source>
</evidence>
<evidence type="ECO:0000313" key="14">
    <source>
        <dbReference type="EMBL" id="MZR11838.1"/>
    </source>
</evidence>
<evidence type="ECO:0000259" key="13">
    <source>
        <dbReference type="PROSITE" id="PS51755"/>
    </source>
</evidence>
<keyword evidence="5" id="KW-0902">Two-component regulatory system</keyword>
<gene>
    <name evidence="14" type="ORF">GQE99_02260</name>
</gene>
<feature type="DNA-binding region" description="OmpR/PhoB-type" evidence="11">
    <location>
        <begin position="142"/>
        <end position="242"/>
    </location>
</feature>
<dbReference type="PANTHER" id="PTHR48111:SF55">
    <property type="entry name" value="AEROBIC RESPIRATION CONTROL PROTEIN ARCA"/>
    <property type="match status" value="1"/>
</dbReference>
<dbReference type="GO" id="GO:0000156">
    <property type="term" value="F:phosphorelay response regulator activity"/>
    <property type="evidence" value="ECO:0007669"/>
    <property type="project" value="TreeGrafter"/>
</dbReference>
<comment type="caution">
    <text evidence="14">The sequence shown here is derived from an EMBL/GenBank/DDBJ whole genome shotgun (WGS) entry which is preliminary data.</text>
</comment>
<evidence type="ECO:0000256" key="2">
    <source>
        <dbReference type="ARBA" id="ARBA00022490"/>
    </source>
</evidence>
<dbReference type="InterPro" id="IPR001867">
    <property type="entry name" value="OmpR/PhoB-type_DNA-bd"/>
</dbReference>
<feature type="domain" description="OmpR/PhoB-type" evidence="13">
    <location>
        <begin position="142"/>
        <end position="242"/>
    </location>
</feature>
<dbReference type="SMART" id="SM00862">
    <property type="entry name" value="Trans_reg_C"/>
    <property type="match status" value="1"/>
</dbReference>
<accession>A0A845M0F7</accession>
<dbReference type="Pfam" id="PF00486">
    <property type="entry name" value="Trans_reg_C"/>
    <property type="match status" value="1"/>
</dbReference>
<evidence type="ECO:0000256" key="1">
    <source>
        <dbReference type="ARBA" id="ARBA00004496"/>
    </source>
</evidence>
<keyword evidence="9" id="KW-0804">Transcription</keyword>
<dbReference type="Gene3D" id="3.40.50.2300">
    <property type="match status" value="1"/>
</dbReference>
<reference evidence="14 15" key="1">
    <citation type="submission" date="2019-12" db="EMBL/GenBank/DDBJ databases">
        <title>Maritimibacter sp. nov. sp. isolated from sea sand.</title>
        <authorList>
            <person name="Kim J."/>
            <person name="Jeong S.E."/>
            <person name="Jung H.S."/>
            <person name="Jeon C.O."/>
        </authorList>
    </citation>
    <scope>NUCLEOTIDE SEQUENCE [LARGE SCALE GENOMIC DNA]</scope>
    <source>
        <strain evidence="14 15">DP07</strain>
    </source>
</reference>
<keyword evidence="8" id="KW-0010">Activator</keyword>
<evidence type="ECO:0000256" key="4">
    <source>
        <dbReference type="ARBA" id="ARBA00022553"/>
    </source>
</evidence>
<evidence type="ECO:0000256" key="10">
    <source>
        <dbReference type="PROSITE-ProRule" id="PRU00169"/>
    </source>
</evidence>
<dbReference type="InterPro" id="IPR039420">
    <property type="entry name" value="WalR-like"/>
</dbReference>
<keyword evidence="4 10" id="KW-0597">Phosphoprotein</keyword>
<dbReference type="PANTHER" id="PTHR48111">
    <property type="entry name" value="REGULATOR OF RPOS"/>
    <property type="match status" value="1"/>
</dbReference>
<evidence type="ECO:0000256" key="8">
    <source>
        <dbReference type="ARBA" id="ARBA00023159"/>
    </source>
</evidence>
<evidence type="ECO:0000256" key="9">
    <source>
        <dbReference type="ARBA" id="ARBA00023163"/>
    </source>
</evidence>
<dbReference type="SMART" id="SM00448">
    <property type="entry name" value="REC"/>
    <property type="match status" value="1"/>
</dbReference>
<dbReference type="Proteomes" id="UP000467322">
    <property type="component" value="Unassembled WGS sequence"/>
</dbReference>
<dbReference type="PROSITE" id="PS50110">
    <property type="entry name" value="RESPONSE_REGULATORY"/>
    <property type="match status" value="1"/>
</dbReference>
<dbReference type="EMBL" id="WTUX01000005">
    <property type="protein sequence ID" value="MZR11838.1"/>
    <property type="molecule type" value="Genomic_DNA"/>
</dbReference>
<dbReference type="CDD" id="cd00383">
    <property type="entry name" value="trans_reg_C"/>
    <property type="match status" value="1"/>
</dbReference>
<dbReference type="Pfam" id="PF00072">
    <property type="entry name" value="Response_reg"/>
    <property type="match status" value="1"/>
</dbReference>
<evidence type="ECO:0000256" key="5">
    <source>
        <dbReference type="ARBA" id="ARBA00023012"/>
    </source>
</evidence>
<keyword evidence="2" id="KW-0963">Cytoplasm</keyword>